<proteinExistence type="predicted"/>
<accession>F0EJE5</accession>
<evidence type="ECO:0000313" key="2">
    <source>
        <dbReference type="Proteomes" id="UP000004835"/>
    </source>
</evidence>
<sequence>MVKSPPYQCLKAKIQKNENKVAQKSLSSREIFQFVLAVYNIIEKSRIFLKKTFKNIPFF</sequence>
<dbReference type="HOGENOM" id="CLU_2953150_0_0_9"/>
<dbReference type="Proteomes" id="UP000004835">
    <property type="component" value="Unassembled WGS sequence"/>
</dbReference>
<dbReference type="AlphaFoldDB" id="F0EJE5"/>
<organism evidence="1 2">
    <name type="scientific">Enterococcus casseliflavus ATCC 12755</name>
    <dbReference type="NCBI Taxonomy" id="888066"/>
    <lineage>
        <taxon>Bacteria</taxon>
        <taxon>Bacillati</taxon>
        <taxon>Bacillota</taxon>
        <taxon>Bacilli</taxon>
        <taxon>Lactobacillales</taxon>
        <taxon>Enterococcaceae</taxon>
        <taxon>Enterococcus</taxon>
    </lineage>
</organism>
<name>F0EJE5_ENTCA</name>
<reference evidence="1 2" key="1">
    <citation type="submission" date="2011-01" db="EMBL/GenBank/DDBJ databases">
        <authorList>
            <person name="Muzny D."/>
            <person name="Qin X."/>
            <person name="Deng J."/>
            <person name="Jiang H."/>
            <person name="Liu Y."/>
            <person name="Qu J."/>
            <person name="Song X.-Z."/>
            <person name="Zhang L."/>
            <person name="Thornton R."/>
            <person name="Coyle M."/>
            <person name="Francisco L."/>
            <person name="Jackson L."/>
            <person name="Javaid M."/>
            <person name="Korchina V."/>
            <person name="Kovar C."/>
            <person name="Mata R."/>
            <person name="Mathew T."/>
            <person name="Ngo R."/>
            <person name="Nguyen L."/>
            <person name="Nguyen N."/>
            <person name="Okwuonu G."/>
            <person name="Ongeri F."/>
            <person name="Pham C."/>
            <person name="Simmons D."/>
            <person name="Wilczek-Boney K."/>
            <person name="Hale W."/>
            <person name="Jakkamsetti A."/>
            <person name="Pham P."/>
            <person name="Ruth R."/>
            <person name="San Lucas F."/>
            <person name="Warren J."/>
            <person name="Zhang J."/>
            <person name="Zhao Z."/>
            <person name="Zhou C."/>
            <person name="Zhu D."/>
            <person name="Lee S."/>
            <person name="Bess C."/>
            <person name="Blankenburg K."/>
            <person name="Forbes L."/>
            <person name="Fu Q."/>
            <person name="Gubbala S."/>
            <person name="Hirani K."/>
            <person name="Jayaseelan J.C."/>
            <person name="Lara F."/>
            <person name="Munidasa M."/>
            <person name="Palculict T."/>
            <person name="Patil S."/>
            <person name="Pu L.-L."/>
            <person name="Saada N."/>
            <person name="Tang L."/>
            <person name="Weissenberger G."/>
            <person name="Zhu Y."/>
            <person name="Hemphill L."/>
            <person name="Shang Y."/>
            <person name="Youmans B."/>
            <person name="Ayvaz T."/>
            <person name="Ross M."/>
            <person name="Santibanez J."/>
            <person name="Aqrawi P."/>
            <person name="Gross S."/>
            <person name="Joshi V."/>
            <person name="Fowler G."/>
            <person name="Nazareth L."/>
            <person name="Reid J."/>
            <person name="Worley K."/>
            <person name="Petrosino J."/>
            <person name="Highlander S."/>
            <person name="Gibbs R."/>
        </authorList>
    </citation>
    <scope>NUCLEOTIDE SEQUENCE [LARGE SCALE GENOMIC DNA]</scope>
    <source>
        <strain evidence="1 2">ATCC 12755</strain>
    </source>
</reference>
<gene>
    <name evidence="1" type="ORF">HMPREF9087_1141</name>
</gene>
<evidence type="ECO:0008006" key="3">
    <source>
        <dbReference type="Google" id="ProtNLM"/>
    </source>
</evidence>
<dbReference type="EMBL" id="AEWT01000010">
    <property type="protein sequence ID" value="EGC69753.1"/>
    <property type="molecule type" value="Genomic_DNA"/>
</dbReference>
<protein>
    <recommendedName>
        <fullName evidence="3">Transposase</fullName>
    </recommendedName>
</protein>
<comment type="caution">
    <text evidence="1">The sequence shown here is derived from an EMBL/GenBank/DDBJ whole genome shotgun (WGS) entry which is preliminary data.</text>
</comment>
<evidence type="ECO:0000313" key="1">
    <source>
        <dbReference type="EMBL" id="EGC69753.1"/>
    </source>
</evidence>